<sequence length="55" mass="5739">MKYLIALAALVAVAVGAAAVVYGESDDSPGLQAIGVALVVGVIAYYGLRYARRRR</sequence>
<protein>
    <submittedName>
        <fullName evidence="2">Uncharacterized protein</fullName>
    </submittedName>
</protein>
<keyword evidence="1" id="KW-0812">Transmembrane</keyword>
<feature type="transmembrane region" description="Helical" evidence="1">
    <location>
        <begin position="29"/>
        <end position="48"/>
    </location>
</feature>
<evidence type="ECO:0000313" key="3">
    <source>
        <dbReference type="Proteomes" id="UP000652013"/>
    </source>
</evidence>
<dbReference type="EMBL" id="BOOY01000010">
    <property type="protein sequence ID" value="GIJ02429.1"/>
    <property type="molecule type" value="Genomic_DNA"/>
</dbReference>
<keyword evidence="3" id="KW-1185">Reference proteome</keyword>
<accession>A0A8J4DIJ2</accession>
<evidence type="ECO:0000313" key="2">
    <source>
        <dbReference type="EMBL" id="GIJ02429.1"/>
    </source>
</evidence>
<keyword evidence="1" id="KW-1133">Transmembrane helix</keyword>
<reference evidence="2" key="1">
    <citation type="submission" date="2021-01" db="EMBL/GenBank/DDBJ databases">
        <title>Whole genome shotgun sequence of Spirilliplanes yamanashiensis NBRC 15828.</title>
        <authorList>
            <person name="Komaki H."/>
            <person name="Tamura T."/>
        </authorList>
    </citation>
    <scope>NUCLEOTIDE SEQUENCE</scope>
    <source>
        <strain evidence="2">NBRC 15828</strain>
    </source>
</reference>
<evidence type="ECO:0000256" key="1">
    <source>
        <dbReference type="SAM" id="Phobius"/>
    </source>
</evidence>
<organism evidence="2 3">
    <name type="scientific">Spirilliplanes yamanashiensis</name>
    <dbReference type="NCBI Taxonomy" id="42233"/>
    <lineage>
        <taxon>Bacteria</taxon>
        <taxon>Bacillati</taxon>
        <taxon>Actinomycetota</taxon>
        <taxon>Actinomycetes</taxon>
        <taxon>Micromonosporales</taxon>
        <taxon>Micromonosporaceae</taxon>
        <taxon>Spirilliplanes</taxon>
    </lineage>
</organism>
<keyword evidence="1" id="KW-0472">Membrane</keyword>
<dbReference type="Proteomes" id="UP000652013">
    <property type="component" value="Unassembled WGS sequence"/>
</dbReference>
<gene>
    <name evidence="2" type="ORF">Sya03_17810</name>
</gene>
<dbReference type="RefSeq" id="WP_203937739.1">
    <property type="nucleotide sequence ID" value="NZ_BAAAGJ010000012.1"/>
</dbReference>
<proteinExistence type="predicted"/>
<name>A0A8J4DIJ2_9ACTN</name>
<comment type="caution">
    <text evidence="2">The sequence shown here is derived from an EMBL/GenBank/DDBJ whole genome shotgun (WGS) entry which is preliminary data.</text>
</comment>
<dbReference type="AlphaFoldDB" id="A0A8J4DIJ2"/>